<evidence type="ECO:0000256" key="9">
    <source>
        <dbReference type="ARBA" id="ARBA00023136"/>
    </source>
</evidence>
<dbReference type="EMBL" id="FOLH01000005">
    <property type="protein sequence ID" value="SFC41123.1"/>
    <property type="molecule type" value="Genomic_DNA"/>
</dbReference>
<dbReference type="InterPro" id="IPR051045">
    <property type="entry name" value="TonB-dependent_transducer"/>
</dbReference>
<dbReference type="Pfam" id="PF03544">
    <property type="entry name" value="TonB_C"/>
    <property type="match status" value="1"/>
</dbReference>
<gene>
    <name evidence="13" type="ORF">SAMN05660443_2569</name>
</gene>
<evidence type="ECO:0000256" key="8">
    <source>
        <dbReference type="ARBA" id="ARBA00022989"/>
    </source>
</evidence>
<dbReference type="GO" id="GO:0015031">
    <property type="term" value="P:protein transport"/>
    <property type="evidence" value="ECO:0007669"/>
    <property type="project" value="UniProtKB-UniRule"/>
</dbReference>
<dbReference type="InterPro" id="IPR037682">
    <property type="entry name" value="TonB_C"/>
</dbReference>
<evidence type="ECO:0000313" key="14">
    <source>
        <dbReference type="Proteomes" id="UP000199058"/>
    </source>
</evidence>
<name>A0A1I1J5A3_9GAMM</name>
<dbReference type="STRING" id="1122252.SAMN05660443_2569"/>
<evidence type="ECO:0000256" key="10">
    <source>
        <dbReference type="RuleBase" id="RU362123"/>
    </source>
</evidence>
<comment type="function">
    <text evidence="10">Interacts with outer membrane receptor proteins that carry out high-affinity binding and energy dependent uptake into the periplasmic space of specific substrates. It could act to transduce energy from the cytoplasmic membrane to specific energy-requiring processes in the outer membrane, resulting in the release into the periplasm of ligands bound by these outer membrane proteins.</text>
</comment>
<keyword evidence="7 10" id="KW-0653">Protein transport</keyword>
<sequence>MTLQWLRNFLAAPLAFGGVLVFFLGLGWTIQAPDGDRGSRPERIALNWAEVPPEPEVERLEPPPPPPPELNEPEAANEMDTSSAEVSALDSDFVLDTPQPDLDMDLGLADFPDLNPNLASIQATPVHREQPQYPRQALARRIEGWVELVFEVDAEGRVQPETIRVLAADPEGVFDRAARRAIARWRFATDELASGRTQLRQRLEFRLEGSG</sequence>
<keyword evidence="8" id="KW-1133">Transmembrane helix</keyword>
<dbReference type="InterPro" id="IPR003538">
    <property type="entry name" value="TonB"/>
</dbReference>
<evidence type="ECO:0000313" key="13">
    <source>
        <dbReference type="EMBL" id="SFC41123.1"/>
    </source>
</evidence>
<evidence type="ECO:0000256" key="6">
    <source>
        <dbReference type="ARBA" id="ARBA00022692"/>
    </source>
</evidence>
<dbReference type="InterPro" id="IPR006260">
    <property type="entry name" value="TonB/TolA_C"/>
</dbReference>
<accession>A0A1I1J5A3</accession>
<dbReference type="PANTHER" id="PTHR33446">
    <property type="entry name" value="PROTEIN TONB-RELATED"/>
    <property type="match status" value="1"/>
</dbReference>
<dbReference type="AlphaFoldDB" id="A0A1I1J5A3"/>
<dbReference type="GO" id="GO:0031992">
    <property type="term" value="F:energy transducer activity"/>
    <property type="evidence" value="ECO:0007669"/>
    <property type="project" value="InterPro"/>
</dbReference>
<keyword evidence="6" id="KW-0812">Transmembrane</keyword>
<evidence type="ECO:0000256" key="11">
    <source>
        <dbReference type="SAM" id="MobiDB-lite"/>
    </source>
</evidence>
<dbReference type="Proteomes" id="UP000199058">
    <property type="component" value="Unassembled WGS sequence"/>
</dbReference>
<comment type="similarity">
    <text evidence="2 10">Belongs to the TonB family.</text>
</comment>
<dbReference type="NCBIfam" id="TIGR01352">
    <property type="entry name" value="tonB_Cterm"/>
    <property type="match status" value="1"/>
</dbReference>
<evidence type="ECO:0000256" key="2">
    <source>
        <dbReference type="ARBA" id="ARBA00006555"/>
    </source>
</evidence>
<evidence type="ECO:0000256" key="1">
    <source>
        <dbReference type="ARBA" id="ARBA00004383"/>
    </source>
</evidence>
<organism evidence="13 14">
    <name type="scientific">Marinospirillum celere</name>
    <dbReference type="NCBI Taxonomy" id="1122252"/>
    <lineage>
        <taxon>Bacteria</taxon>
        <taxon>Pseudomonadati</taxon>
        <taxon>Pseudomonadota</taxon>
        <taxon>Gammaproteobacteria</taxon>
        <taxon>Oceanospirillales</taxon>
        <taxon>Oceanospirillaceae</taxon>
        <taxon>Marinospirillum</taxon>
    </lineage>
</organism>
<dbReference type="SUPFAM" id="SSF74653">
    <property type="entry name" value="TolA/TonB C-terminal domain"/>
    <property type="match status" value="1"/>
</dbReference>
<feature type="region of interest" description="Disordered" evidence="11">
    <location>
        <begin position="50"/>
        <end position="83"/>
    </location>
</feature>
<evidence type="ECO:0000256" key="5">
    <source>
        <dbReference type="ARBA" id="ARBA00022519"/>
    </source>
</evidence>
<keyword evidence="10" id="KW-0735">Signal-anchor</keyword>
<keyword evidence="14" id="KW-1185">Reference proteome</keyword>
<dbReference type="PRINTS" id="PR01374">
    <property type="entry name" value="TONBPROTEIN"/>
</dbReference>
<evidence type="ECO:0000256" key="3">
    <source>
        <dbReference type="ARBA" id="ARBA00022448"/>
    </source>
</evidence>
<dbReference type="PROSITE" id="PS52015">
    <property type="entry name" value="TONB_CTD"/>
    <property type="match status" value="1"/>
</dbReference>
<dbReference type="RefSeq" id="WP_091964420.1">
    <property type="nucleotide sequence ID" value="NZ_FOLH01000005.1"/>
</dbReference>
<dbReference type="GO" id="GO:0005886">
    <property type="term" value="C:plasma membrane"/>
    <property type="evidence" value="ECO:0007669"/>
    <property type="project" value="UniProtKB-SubCell"/>
</dbReference>
<keyword evidence="9" id="KW-0472">Membrane</keyword>
<dbReference type="GO" id="GO:0055085">
    <property type="term" value="P:transmembrane transport"/>
    <property type="evidence" value="ECO:0007669"/>
    <property type="project" value="InterPro"/>
</dbReference>
<comment type="subcellular location">
    <subcellularLocation>
        <location evidence="1 10">Cell inner membrane</location>
        <topology evidence="1 10">Single-pass membrane protein</topology>
        <orientation evidence="1 10">Periplasmic side</orientation>
    </subcellularLocation>
</comment>
<evidence type="ECO:0000256" key="4">
    <source>
        <dbReference type="ARBA" id="ARBA00022475"/>
    </source>
</evidence>
<protein>
    <recommendedName>
        <fullName evidence="10">Protein TonB</fullName>
    </recommendedName>
</protein>
<proteinExistence type="inferred from homology"/>
<dbReference type="GO" id="GO:0015891">
    <property type="term" value="P:siderophore transport"/>
    <property type="evidence" value="ECO:0007669"/>
    <property type="project" value="InterPro"/>
</dbReference>
<keyword evidence="5 10" id="KW-0997">Cell inner membrane</keyword>
<keyword evidence="4 10" id="KW-1003">Cell membrane</keyword>
<dbReference type="GO" id="GO:0030288">
    <property type="term" value="C:outer membrane-bounded periplasmic space"/>
    <property type="evidence" value="ECO:0007669"/>
    <property type="project" value="InterPro"/>
</dbReference>
<reference evidence="13 14" key="1">
    <citation type="submission" date="2016-10" db="EMBL/GenBank/DDBJ databases">
        <authorList>
            <person name="de Groot N.N."/>
        </authorList>
    </citation>
    <scope>NUCLEOTIDE SEQUENCE [LARGE SCALE GENOMIC DNA]</scope>
    <source>
        <strain evidence="13 14">DSM 18438</strain>
    </source>
</reference>
<feature type="domain" description="TonB C-terminal" evidence="12">
    <location>
        <begin position="118"/>
        <end position="211"/>
    </location>
</feature>
<evidence type="ECO:0000256" key="7">
    <source>
        <dbReference type="ARBA" id="ARBA00022927"/>
    </source>
</evidence>
<dbReference type="Gene3D" id="3.30.2420.10">
    <property type="entry name" value="TonB"/>
    <property type="match status" value="1"/>
</dbReference>
<dbReference type="OrthoDB" id="1628901at2"/>
<evidence type="ECO:0000259" key="12">
    <source>
        <dbReference type="PROSITE" id="PS52015"/>
    </source>
</evidence>
<keyword evidence="3 10" id="KW-0813">Transport</keyword>